<reference evidence="2" key="1">
    <citation type="submission" date="2010-01" db="EMBL/GenBank/DDBJ databases">
        <title>Genome fragments of uncultured bacteria from the North Pacific subtropical Gyre.</title>
        <authorList>
            <person name="Pham V.D."/>
            <person name="Delong E.F."/>
        </authorList>
    </citation>
    <scope>NUCLEOTIDE SEQUENCE</scope>
</reference>
<organism evidence="2">
    <name type="scientific">uncultured gamma proteobacterium HF0500_07A21</name>
    <dbReference type="NCBI Taxonomy" id="723573"/>
    <lineage>
        <taxon>Bacteria</taxon>
        <taxon>Pseudomonadati</taxon>
        <taxon>Pseudomonadota</taxon>
        <taxon>Gammaproteobacteria</taxon>
        <taxon>environmental samples</taxon>
    </lineage>
</organism>
<keyword evidence="1" id="KW-0472">Membrane</keyword>
<feature type="transmembrane region" description="Helical" evidence="1">
    <location>
        <begin position="12"/>
        <end position="32"/>
    </location>
</feature>
<proteinExistence type="predicted"/>
<keyword evidence="1" id="KW-0812">Transmembrane</keyword>
<protein>
    <submittedName>
        <fullName evidence="2">Uncharacterized protein</fullName>
    </submittedName>
</protein>
<dbReference type="AlphaFoldDB" id="E7C4W2"/>
<keyword evidence="1" id="KW-1133">Transmembrane helix</keyword>
<name>E7C4W2_9GAMM</name>
<evidence type="ECO:0000313" key="2">
    <source>
        <dbReference type="EMBL" id="ADI22486.1"/>
    </source>
</evidence>
<dbReference type="EMBL" id="GU567987">
    <property type="protein sequence ID" value="ADI22486.1"/>
    <property type="molecule type" value="Genomic_DNA"/>
</dbReference>
<evidence type="ECO:0000256" key="1">
    <source>
        <dbReference type="SAM" id="Phobius"/>
    </source>
</evidence>
<accession>E7C4W2</accession>
<sequence length="43" mass="4904">MVSTAKASMAFSFDNMLLLLDLTMFTLMIMVLKSNANTYFMVF</sequence>